<dbReference type="Gene3D" id="3.60.10.10">
    <property type="entry name" value="Endonuclease/exonuclease/phosphatase"/>
    <property type="match status" value="1"/>
</dbReference>
<keyword evidence="4" id="KW-1185">Reference proteome</keyword>
<feature type="domain" description="Endonuclease/exonuclease/phosphatase" evidence="2">
    <location>
        <begin position="224"/>
        <end position="478"/>
    </location>
</feature>
<accession>A0ABY6HY74</accession>
<feature type="transmembrane region" description="Helical" evidence="1">
    <location>
        <begin position="188"/>
        <end position="206"/>
    </location>
</feature>
<evidence type="ECO:0000259" key="2">
    <source>
        <dbReference type="Pfam" id="PF03372"/>
    </source>
</evidence>
<evidence type="ECO:0000313" key="3">
    <source>
        <dbReference type="EMBL" id="UYP48482.1"/>
    </source>
</evidence>
<dbReference type="PANTHER" id="PTHR12121:SF36">
    <property type="entry name" value="ENDONUCLEASE_EXONUCLEASE_PHOSPHATASE DOMAIN-CONTAINING PROTEIN"/>
    <property type="match status" value="1"/>
</dbReference>
<protein>
    <recommendedName>
        <fullName evidence="2">Endonuclease/exonuclease/phosphatase domain-containing protein</fullName>
    </recommendedName>
</protein>
<reference evidence="3" key="1">
    <citation type="submission" date="2022-09" db="EMBL/GenBank/DDBJ databases">
        <title>Actin cytoskeleton and complex cell architecture in an #Asgard archaeon.</title>
        <authorList>
            <person name="Ponce Toledo R.I."/>
            <person name="Schleper C."/>
            <person name="Rodrigues Oliveira T."/>
            <person name="Wollweber F."/>
            <person name="Xu J."/>
            <person name="Rittmann S."/>
            <person name="Klingl A."/>
            <person name="Pilhofer M."/>
        </authorList>
    </citation>
    <scope>NUCLEOTIDE SEQUENCE</scope>
    <source>
        <strain evidence="3">B-35</strain>
    </source>
</reference>
<dbReference type="InterPro" id="IPR050410">
    <property type="entry name" value="CCR4/nocturin_mRNA_transcr"/>
</dbReference>
<gene>
    <name evidence="3" type="ORF">NEF87_004767</name>
</gene>
<evidence type="ECO:0000313" key="4">
    <source>
        <dbReference type="Proteomes" id="UP001208689"/>
    </source>
</evidence>
<sequence length="487" mass="55682">MGVRTFSSSWEWIFQFIFPAGFLTVGYGIILVIVGLFFHFLIHAILYRKPRTDITIPEIKAEKKSVILILSTFIALFFPLLSGALIGTLFLFNFALITTKQEQTRRNRIILFCVNGIGLTVEIVGAFIFTYFWRLWISNLFLIGIGVSFIFYGIILLKKLQLSNLWHNFWVYCSTHNHQHKIIRWESGIFLGFTLIFAFSGLYRPIALPSSNYSPSGNLDLSVMTYNIRKGNTPESNPYDSWNVRKINLVEYIDHWDRDFILVQEAYDFQLRYLIQNLDVRNYRYTGVGREDGTLSGEHSAIIYDQDRFTFLTGGSFWLSKNPNLPLQSWGASNVRVCSWGRFVDTVSSDQIVVACVHYDFGADFTGNASRLLNDKLAQVSQDVPLILGGDFNANVSMAGFEYLENYGDKPLHSSYSDIYGPGPHELQTYNGFSDSKDDPKNMIDYIFVSEAITVHACEIPRETYIAEDGLAHYYSDHFPVLINCTV</sequence>
<dbReference type="InterPro" id="IPR036691">
    <property type="entry name" value="Endo/exonu/phosph_ase_sf"/>
</dbReference>
<feature type="transmembrane region" description="Helical" evidence="1">
    <location>
        <begin position="135"/>
        <end position="157"/>
    </location>
</feature>
<organism evidence="3 4">
    <name type="scientific">Candidatus Lokiarchaeum ossiferum</name>
    <dbReference type="NCBI Taxonomy" id="2951803"/>
    <lineage>
        <taxon>Archaea</taxon>
        <taxon>Promethearchaeati</taxon>
        <taxon>Promethearchaeota</taxon>
        <taxon>Promethearchaeia</taxon>
        <taxon>Promethearchaeales</taxon>
        <taxon>Promethearchaeaceae</taxon>
        <taxon>Candidatus Lokiarchaeum</taxon>
    </lineage>
</organism>
<feature type="transmembrane region" description="Helical" evidence="1">
    <location>
        <begin position="12"/>
        <end position="45"/>
    </location>
</feature>
<keyword evidence="1" id="KW-0812">Transmembrane</keyword>
<dbReference type="PANTHER" id="PTHR12121">
    <property type="entry name" value="CARBON CATABOLITE REPRESSOR PROTEIN 4"/>
    <property type="match status" value="1"/>
</dbReference>
<dbReference type="Pfam" id="PF03372">
    <property type="entry name" value="Exo_endo_phos"/>
    <property type="match status" value="1"/>
</dbReference>
<feature type="transmembrane region" description="Helical" evidence="1">
    <location>
        <begin position="109"/>
        <end position="129"/>
    </location>
</feature>
<keyword evidence="1" id="KW-1133">Transmembrane helix</keyword>
<dbReference type="Proteomes" id="UP001208689">
    <property type="component" value="Chromosome"/>
</dbReference>
<dbReference type="EMBL" id="CP104013">
    <property type="protein sequence ID" value="UYP48482.1"/>
    <property type="molecule type" value="Genomic_DNA"/>
</dbReference>
<dbReference type="CDD" id="cd09083">
    <property type="entry name" value="EEP-1"/>
    <property type="match status" value="1"/>
</dbReference>
<feature type="transmembrane region" description="Helical" evidence="1">
    <location>
        <begin position="65"/>
        <end position="97"/>
    </location>
</feature>
<name>A0ABY6HY74_9ARCH</name>
<dbReference type="SUPFAM" id="SSF56219">
    <property type="entry name" value="DNase I-like"/>
    <property type="match status" value="1"/>
</dbReference>
<keyword evidence="1" id="KW-0472">Membrane</keyword>
<dbReference type="InterPro" id="IPR005135">
    <property type="entry name" value="Endo/exonuclease/phosphatase"/>
</dbReference>
<evidence type="ECO:0000256" key="1">
    <source>
        <dbReference type="SAM" id="Phobius"/>
    </source>
</evidence>
<proteinExistence type="predicted"/>